<keyword evidence="6" id="KW-0902">Two-component regulatory system</keyword>
<keyword evidence="3" id="KW-0597">Phosphoprotein</keyword>
<dbReference type="HOGENOM" id="CLU_515596_0_0_6"/>
<dbReference type="InterPro" id="IPR003594">
    <property type="entry name" value="HATPase_dom"/>
</dbReference>
<proteinExistence type="predicted"/>
<feature type="domain" description="Histidine kinase" evidence="8">
    <location>
        <begin position="279"/>
        <end position="397"/>
    </location>
</feature>
<keyword evidence="5 9" id="KW-0418">Kinase</keyword>
<accession>B8GLU0</accession>
<keyword evidence="7" id="KW-0472">Membrane</keyword>
<evidence type="ECO:0000259" key="8">
    <source>
        <dbReference type="PROSITE" id="PS50109"/>
    </source>
</evidence>
<sequence>MSDQKTDTMESAPRGRVQLVTYPWLSVLGGLLLISYLLLMTEPALAGLYPLPAQWHGVEVKYAALGLFLVLLMFDLRRYHRQHQRQKTDVKALREQVNALWQDKKQLQLKAHTYSGHADKLKLFISDKLLEYIEYDEKFLHFKSIAAEVRHNGVISFDKVQTALQRALAESGPEQSGDYRAALDAMRYLWDLLDLSTADNLALHIGNLLCECEEHYCQRLLNSDGPAPLPYEPAYPPRQAAWRALALVSPEALPPLIEGEDYRIEEGRWYVHLAPVSVLLGKENHLVLLLENLLKNAQFFSGKRGYRSPFAPIALTLVEEQGQAVLRIYNRGPHISDEDRPNLFQLGFTTRRTREHHGRGLGLYFVNEIVKGYEGRIGVRNVHTPETRYAVRVELDDGEIITDLIEVEVVDGQPRCRTADGEFSDARDWTFRAPVLSVEVTPTGSRDTRRIADFAARGKQVRFDPGHPERPAWQLDYQPKRNAHQLVFQPLDVSGVEFEIRLPTAQLRLDGSELGRDEDIDAEVERLDERFRVPGEA</sequence>
<evidence type="ECO:0000256" key="3">
    <source>
        <dbReference type="ARBA" id="ARBA00022553"/>
    </source>
</evidence>
<comment type="catalytic activity">
    <reaction evidence="1">
        <text>ATP + protein L-histidine = ADP + protein N-phospho-L-histidine.</text>
        <dbReference type="EC" id="2.7.13.3"/>
    </reaction>
</comment>
<reference evidence="9 10" key="1">
    <citation type="journal article" date="2011" name="Stand. Genomic Sci.">
        <title>Complete genome sequence of 'Thioalkalivibrio sulfidophilus' HL-EbGr7.</title>
        <authorList>
            <person name="Muyzer G."/>
            <person name="Sorokin D.Y."/>
            <person name="Mavromatis K."/>
            <person name="Lapidus A."/>
            <person name="Clum A."/>
            <person name="Ivanova N."/>
            <person name="Pati A."/>
            <person name="d'Haeseleer P."/>
            <person name="Woyke T."/>
            <person name="Kyrpides N.C."/>
        </authorList>
    </citation>
    <scope>NUCLEOTIDE SEQUENCE [LARGE SCALE GENOMIC DNA]</scope>
    <source>
        <strain evidence="9 10">HL-EbGR7</strain>
    </source>
</reference>
<dbReference type="Proteomes" id="UP000002383">
    <property type="component" value="Chromosome"/>
</dbReference>
<dbReference type="PROSITE" id="PS50109">
    <property type="entry name" value="HIS_KIN"/>
    <property type="match status" value="1"/>
</dbReference>
<dbReference type="SUPFAM" id="SSF55874">
    <property type="entry name" value="ATPase domain of HSP90 chaperone/DNA topoisomerase II/histidine kinase"/>
    <property type="match status" value="1"/>
</dbReference>
<keyword evidence="7" id="KW-0812">Transmembrane</keyword>
<keyword evidence="7" id="KW-1133">Transmembrane helix</keyword>
<protein>
    <recommendedName>
        <fullName evidence="2">histidine kinase</fullName>
        <ecNumber evidence="2">2.7.13.3</ecNumber>
    </recommendedName>
</protein>
<feature type="transmembrane region" description="Helical" evidence="7">
    <location>
        <begin position="21"/>
        <end position="40"/>
    </location>
</feature>
<gene>
    <name evidence="9" type="ordered locus">Tgr7_0596</name>
</gene>
<keyword evidence="10" id="KW-1185">Reference proteome</keyword>
<name>B8GLU0_THISH</name>
<organism evidence="9 10">
    <name type="scientific">Thioalkalivibrio sulfidiphilus (strain HL-EbGR7)</name>
    <dbReference type="NCBI Taxonomy" id="396588"/>
    <lineage>
        <taxon>Bacteria</taxon>
        <taxon>Pseudomonadati</taxon>
        <taxon>Pseudomonadota</taxon>
        <taxon>Gammaproteobacteria</taxon>
        <taxon>Chromatiales</taxon>
        <taxon>Ectothiorhodospiraceae</taxon>
        <taxon>Thioalkalivibrio</taxon>
    </lineage>
</organism>
<dbReference type="PANTHER" id="PTHR44936">
    <property type="entry name" value="SENSOR PROTEIN CREC"/>
    <property type="match status" value="1"/>
</dbReference>
<evidence type="ECO:0000256" key="5">
    <source>
        <dbReference type="ARBA" id="ARBA00022777"/>
    </source>
</evidence>
<dbReference type="OrthoDB" id="9804645at2"/>
<evidence type="ECO:0000256" key="7">
    <source>
        <dbReference type="SAM" id="Phobius"/>
    </source>
</evidence>
<keyword evidence="4" id="KW-0808">Transferase</keyword>
<dbReference type="EC" id="2.7.13.3" evidence="2"/>
<dbReference type="AlphaFoldDB" id="B8GLU0"/>
<dbReference type="STRING" id="396588.Tgr7_0596"/>
<evidence type="ECO:0000313" key="10">
    <source>
        <dbReference type="Proteomes" id="UP000002383"/>
    </source>
</evidence>
<evidence type="ECO:0000256" key="2">
    <source>
        <dbReference type="ARBA" id="ARBA00012438"/>
    </source>
</evidence>
<dbReference type="InterPro" id="IPR050980">
    <property type="entry name" value="2C_sensor_his_kinase"/>
</dbReference>
<evidence type="ECO:0000256" key="1">
    <source>
        <dbReference type="ARBA" id="ARBA00000085"/>
    </source>
</evidence>
<dbReference type="Gene3D" id="3.30.565.10">
    <property type="entry name" value="Histidine kinase-like ATPase, C-terminal domain"/>
    <property type="match status" value="1"/>
</dbReference>
<dbReference type="PANTHER" id="PTHR44936:SF9">
    <property type="entry name" value="SENSOR PROTEIN CREC"/>
    <property type="match status" value="1"/>
</dbReference>
<dbReference type="eggNOG" id="COG0642">
    <property type="taxonomic scope" value="Bacteria"/>
</dbReference>
<dbReference type="Pfam" id="PF02518">
    <property type="entry name" value="HATPase_c"/>
    <property type="match status" value="1"/>
</dbReference>
<dbReference type="EMBL" id="CP001339">
    <property type="protein sequence ID" value="ACL71693.1"/>
    <property type="molecule type" value="Genomic_DNA"/>
</dbReference>
<dbReference type="GO" id="GO:0000160">
    <property type="term" value="P:phosphorelay signal transduction system"/>
    <property type="evidence" value="ECO:0007669"/>
    <property type="project" value="UniProtKB-KW"/>
</dbReference>
<dbReference type="SMART" id="SM00387">
    <property type="entry name" value="HATPase_c"/>
    <property type="match status" value="1"/>
</dbReference>
<dbReference type="GO" id="GO:0004673">
    <property type="term" value="F:protein histidine kinase activity"/>
    <property type="evidence" value="ECO:0007669"/>
    <property type="project" value="UniProtKB-EC"/>
</dbReference>
<dbReference type="RefSeq" id="WP_012637181.1">
    <property type="nucleotide sequence ID" value="NC_011901.1"/>
</dbReference>
<evidence type="ECO:0000256" key="4">
    <source>
        <dbReference type="ARBA" id="ARBA00022679"/>
    </source>
</evidence>
<evidence type="ECO:0000256" key="6">
    <source>
        <dbReference type="ARBA" id="ARBA00023012"/>
    </source>
</evidence>
<dbReference type="InterPro" id="IPR036890">
    <property type="entry name" value="HATPase_C_sf"/>
</dbReference>
<evidence type="ECO:0000313" key="9">
    <source>
        <dbReference type="EMBL" id="ACL71693.1"/>
    </source>
</evidence>
<dbReference type="KEGG" id="tgr:Tgr7_0596"/>
<dbReference type="InterPro" id="IPR005467">
    <property type="entry name" value="His_kinase_dom"/>
</dbReference>